<dbReference type="EMBL" id="VOIH02000005">
    <property type="protein sequence ID" value="KAF3447307.1"/>
    <property type="molecule type" value="Genomic_DNA"/>
</dbReference>
<dbReference type="InterPro" id="IPR015410">
    <property type="entry name" value="DUF1985"/>
</dbReference>
<dbReference type="OrthoDB" id="1930729at2759"/>
<proteinExistence type="predicted"/>
<accession>A0A8K0MIP3</accession>
<dbReference type="PANTHER" id="PTHR48449:SF1">
    <property type="entry name" value="DUF1985 DOMAIN-CONTAINING PROTEIN"/>
    <property type="match status" value="1"/>
</dbReference>
<reference evidence="2" key="1">
    <citation type="submission" date="2020-03" db="EMBL/GenBank/DDBJ databases">
        <title>A high-quality chromosome-level genome assembly of a woody plant with both climbing and erect habits, Rhamnella rubrinervis.</title>
        <authorList>
            <person name="Lu Z."/>
            <person name="Yang Y."/>
            <person name="Zhu X."/>
            <person name="Sun Y."/>
        </authorList>
    </citation>
    <scope>NUCLEOTIDE SEQUENCE</scope>
    <source>
        <strain evidence="2">BYM</strain>
        <tissue evidence="2">Leaf</tissue>
    </source>
</reference>
<comment type="caution">
    <text evidence="2">The sequence shown here is derived from an EMBL/GenBank/DDBJ whole genome shotgun (WGS) entry which is preliminary data.</text>
</comment>
<sequence length="229" mass="26253">MKDLVFCGGIVHNLIVRQAESLCQNVMEFNFNGKGATFTEKEFGVITGLNMDASFDTLPPPTSNRIRNKYFGASNKVKNANLLMVFNGLRSKDLEEEDDMVKLCLLYVLECDILGKESQSTIKLDNFSMVEDLEYFNQYPWELDSYNATMVSLHKVWGYETIPLLGQLYARKMDDAFPRIYNWESRHYHSDHEGNVLDATNLQVDADDENPHHQFSVNEGDSEVQFVTP</sequence>
<evidence type="ECO:0000313" key="2">
    <source>
        <dbReference type="EMBL" id="KAF3447307.1"/>
    </source>
</evidence>
<protein>
    <recommendedName>
        <fullName evidence="1">DUF1985 domain-containing protein</fullName>
    </recommendedName>
</protein>
<dbReference type="PANTHER" id="PTHR48449">
    <property type="entry name" value="DUF1985 DOMAIN-CONTAINING PROTEIN"/>
    <property type="match status" value="1"/>
</dbReference>
<evidence type="ECO:0000313" key="3">
    <source>
        <dbReference type="Proteomes" id="UP000796880"/>
    </source>
</evidence>
<dbReference type="Proteomes" id="UP000796880">
    <property type="component" value="Unassembled WGS sequence"/>
</dbReference>
<gene>
    <name evidence="2" type="ORF">FNV43_RR12491</name>
</gene>
<dbReference type="Pfam" id="PF09331">
    <property type="entry name" value="DUF1985"/>
    <property type="match status" value="1"/>
</dbReference>
<feature type="domain" description="DUF1985" evidence="1">
    <location>
        <begin position="17"/>
        <end position="151"/>
    </location>
</feature>
<name>A0A8K0MIP3_9ROSA</name>
<evidence type="ECO:0000259" key="1">
    <source>
        <dbReference type="Pfam" id="PF09331"/>
    </source>
</evidence>
<dbReference type="AlphaFoldDB" id="A0A8K0MIP3"/>
<organism evidence="2 3">
    <name type="scientific">Rhamnella rubrinervis</name>
    <dbReference type="NCBI Taxonomy" id="2594499"/>
    <lineage>
        <taxon>Eukaryota</taxon>
        <taxon>Viridiplantae</taxon>
        <taxon>Streptophyta</taxon>
        <taxon>Embryophyta</taxon>
        <taxon>Tracheophyta</taxon>
        <taxon>Spermatophyta</taxon>
        <taxon>Magnoliopsida</taxon>
        <taxon>eudicotyledons</taxon>
        <taxon>Gunneridae</taxon>
        <taxon>Pentapetalae</taxon>
        <taxon>rosids</taxon>
        <taxon>fabids</taxon>
        <taxon>Rosales</taxon>
        <taxon>Rhamnaceae</taxon>
        <taxon>rhamnoid group</taxon>
        <taxon>Rhamneae</taxon>
        <taxon>Rhamnella</taxon>
    </lineage>
</organism>
<keyword evidence="3" id="KW-1185">Reference proteome</keyword>